<gene>
    <name evidence="3" type="ORF">HNR28_003290</name>
</gene>
<dbReference type="Proteomes" id="UP000541136">
    <property type="component" value="Unassembled WGS sequence"/>
</dbReference>
<dbReference type="EMBL" id="JACHIB010000022">
    <property type="protein sequence ID" value="MBB6085233.1"/>
    <property type="molecule type" value="Genomic_DNA"/>
</dbReference>
<evidence type="ECO:0000256" key="1">
    <source>
        <dbReference type="SAM" id="MobiDB-lite"/>
    </source>
</evidence>
<reference evidence="3 4" key="1">
    <citation type="submission" date="2020-08" db="EMBL/GenBank/DDBJ databases">
        <title>Genomic Encyclopedia of Type Strains, Phase IV (KMG-IV): sequencing the most valuable type-strain genomes for metagenomic binning, comparative biology and taxonomic classification.</title>
        <authorList>
            <person name="Goeker M."/>
        </authorList>
    </citation>
    <scope>NUCLEOTIDE SEQUENCE [LARGE SCALE GENOMIC DNA]</scope>
    <source>
        <strain evidence="3 4">DSM 12141</strain>
    </source>
</reference>
<protein>
    <recommendedName>
        <fullName evidence="2">DUF7064 domain-containing protein</fullName>
    </recommendedName>
</protein>
<evidence type="ECO:0000259" key="2">
    <source>
        <dbReference type="Pfam" id="PF23212"/>
    </source>
</evidence>
<dbReference type="AlphaFoldDB" id="A0A7W9WQ48"/>
<name>A0A7W9WQ48_CASDE</name>
<comment type="caution">
    <text evidence="3">The sequence shown here is derived from an EMBL/GenBank/DDBJ whole genome shotgun (WGS) entry which is preliminary data.</text>
</comment>
<proteinExistence type="predicted"/>
<evidence type="ECO:0000313" key="4">
    <source>
        <dbReference type="Proteomes" id="UP000541136"/>
    </source>
</evidence>
<feature type="compositionally biased region" description="Basic and acidic residues" evidence="1">
    <location>
        <begin position="327"/>
        <end position="340"/>
    </location>
</feature>
<feature type="domain" description="DUF7064" evidence="2">
    <location>
        <begin position="186"/>
        <end position="301"/>
    </location>
</feature>
<organism evidence="3 4">
    <name type="scientific">Castellaniella defragrans</name>
    <name type="common">Alcaligenes defragrans</name>
    <dbReference type="NCBI Taxonomy" id="75697"/>
    <lineage>
        <taxon>Bacteria</taxon>
        <taxon>Pseudomonadati</taxon>
        <taxon>Pseudomonadota</taxon>
        <taxon>Betaproteobacteria</taxon>
        <taxon>Burkholderiales</taxon>
        <taxon>Alcaligenaceae</taxon>
        <taxon>Castellaniella</taxon>
    </lineage>
</organism>
<sequence>MNDRTPPGQTWPPVDPSHDRRHLLPAEPLARESLVFMLQLPEHDVACFVYTWVSGLGKAGSAFVVYGPAIGAPLVEIHDGIDVPASAGFDDWRVGEVHVRHGRPFETAEVRAAAAGRAALDYRFEAVHPAYAYGSHPDGCPGWVADNRIEQSGKVSGTLTLDGKSIPFETMGHRDHSWGTRNWLFSQHWKWLEAQAGPDRAVHFWQLHALGRTMLRGYVLRDGETCEVDAVDFRFEHDAQLVPTRIHVVVQDKLGRETVVTGDTFATYPFAVSPGVMMHENSMRIAIDGVPGVGHVETFWPAAYLDHVTQSDLSAGSPITRGLPDAEGLHERTHDERTQP</sequence>
<dbReference type="Pfam" id="PF23212">
    <property type="entry name" value="DUF7064"/>
    <property type="match status" value="1"/>
</dbReference>
<evidence type="ECO:0000313" key="3">
    <source>
        <dbReference type="EMBL" id="MBB6085233.1"/>
    </source>
</evidence>
<dbReference type="InterPro" id="IPR055492">
    <property type="entry name" value="DUF7064"/>
</dbReference>
<dbReference type="SUPFAM" id="SSF159245">
    <property type="entry name" value="AttH-like"/>
    <property type="match status" value="1"/>
</dbReference>
<dbReference type="RefSeq" id="WP_043683959.1">
    <property type="nucleotide sequence ID" value="NZ_JACHIB010000022.1"/>
</dbReference>
<feature type="region of interest" description="Disordered" evidence="1">
    <location>
        <begin position="315"/>
        <end position="340"/>
    </location>
</feature>
<accession>A0A7W9WQ48</accession>